<gene>
    <name evidence="7" type="ORF">FOL47_009697</name>
</gene>
<evidence type="ECO:0000313" key="8">
    <source>
        <dbReference type="Proteomes" id="UP000591131"/>
    </source>
</evidence>
<protein>
    <recommendedName>
        <fullName evidence="6">C3H1-type domain-containing protein</fullName>
    </recommendedName>
</protein>
<organism evidence="7 8">
    <name type="scientific">Perkinsus chesapeaki</name>
    <name type="common">Clam parasite</name>
    <name type="synonym">Perkinsus andrewsi</name>
    <dbReference type="NCBI Taxonomy" id="330153"/>
    <lineage>
        <taxon>Eukaryota</taxon>
        <taxon>Sar</taxon>
        <taxon>Alveolata</taxon>
        <taxon>Perkinsozoa</taxon>
        <taxon>Perkinsea</taxon>
        <taxon>Perkinsida</taxon>
        <taxon>Perkinsidae</taxon>
        <taxon>Perkinsus</taxon>
    </lineage>
</organism>
<keyword evidence="2 4" id="KW-0863">Zinc-finger</keyword>
<feature type="non-terminal residue" evidence="7">
    <location>
        <position position="387"/>
    </location>
</feature>
<keyword evidence="3 4" id="KW-0862">Zinc</keyword>
<feature type="domain" description="C3H1-type" evidence="6">
    <location>
        <begin position="253"/>
        <end position="281"/>
    </location>
</feature>
<evidence type="ECO:0000259" key="6">
    <source>
        <dbReference type="PROSITE" id="PS50103"/>
    </source>
</evidence>
<evidence type="ECO:0000256" key="4">
    <source>
        <dbReference type="PROSITE-ProRule" id="PRU00723"/>
    </source>
</evidence>
<feature type="compositionally biased region" description="Low complexity" evidence="5">
    <location>
        <begin position="301"/>
        <end position="312"/>
    </location>
</feature>
<keyword evidence="8" id="KW-1185">Reference proteome</keyword>
<evidence type="ECO:0000256" key="3">
    <source>
        <dbReference type="ARBA" id="ARBA00022833"/>
    </source>
</evidence>
<name>A0A7J6L6W8_PERCH</name>
<evidence type="ECO:0000313" key="7">
    <source>
        <dbReference type="EMBL" id="KAF4654913.1"/>
    </source>
</evidence>
<sequence length="387" mass="41345">MGSEKDYDGAPSGKSDRFNFLRSTVSGIMETQGRHSGSSTALLSERSLRKLEDPCLAVSNIVGLTACGLYGIADGFSFVSPSGHTLQVKKWLESCYQVLAEVVKELDKDFIEVDSSVYLQKWSSFRPVTGTSWGSYCVAERRLAAEVEYVRLDSGEGWKVRREHLVAALPQYSFFGDTANQSQWLPKLNLANSLPAFDKVLEDLVSLYSPLTLDQLLGSVGEEVELKAVRGVNAAKTTTSSVGVSTTPTGGKSAPRGVCRLFASTGQCSYGDLCKYRHVKESVVAPKQGDKSSSKTVSAGPTPSVSRSSPTPVTIPPPPRRSARLQQNKGKGSAKAEKSVATASIIEEDSSSADMPAVANATVDTGNGRPNDISNLVCEGVKTVEGF</sequence>
<dbReference type="Proteomes" id="UP000591131">
    <property type="component" value="Unassembled WGS sequence"/>
</dbReference>
<evidence type="ECO:0000256" key="5">
    <source>
        <dbReference type="SAM" id="MobiDB-lite"/>
    </source>
</evidence>
<dbReference type="InterPro" id="IPR036855">
    <property type="entry name" value="Znf_CCCH_sf"/>
</dbReference>
<proteinExistence type="predicted"/>
<dbReference type="SUPFAM" id="SSF90229">
    <property type="entry name" value="CCCH zinc finger"/>
    <property type="match status" value="1"/>
</dbReference>
<dbReference type="EMBL" id="JAAPAO010000694">
    <property type="protein sequence ID" value="KAF4654913.1"/>
    <property type="molecule type" value="Genomic_DNA"/>
</dbReference>
<comment type="caution">
    <text evidence="7">The sequence shown here is derived from an EMBL/GenBank/DDBJ whole genome shotgun (WGS) entry which is preliminary data.</text>
</comment>
<evidence type="ECO:0000256" key="2">
    <source>
        <dbReference type="ARBA" id="ARBA00022771"/>
    </source>
</evidence>
<dbReference type="GO" id="GO:0008270">
    <property type="term" value="F:zinc ion binding"/>
    <property type="evidence" value="ECO:0007669"/>
    <property type="project" value="UniProtKB-KW"/>
</dbReference>
<keyword evidence="1 4" id="KW-0479">Metal-binding</keyword>
<evidence type="ECO:0000256" key="1">
    <source>
        <dbReference type="ARBA" id="ARBA00022723"/>
    </source>
</evidence>
<dbReference type="AlphaFoldDB" id="A0A7J6L6W8"/>
<feature type="region of interest" description="Disordered" evidence="5">
    <location>
        <begin position="284"/>
        <end position="371"/>
    </location>
</feature>
<feature type="zinc finger region" description="C3H1-type" evidence="4">
    <location>
        <begin position="253"/>
        <end position="281"/>
    </location>
</feature>
<dbReference type="InterPro" id="IPR000571">
    <property type="entry name" value="Znf_CCCH"/>
</dbReference>
<dbReference type="SMART" id="SM00356">
    <property type="entry name" value="ZnF_C3H1"/>
    <property type="match status" value="1"/>
</dbReference>
<dbReference type="PROSITE" id="PS50103">
    <property type="entry name" value="ZF_C3H1"/>
    <property type="match status" value="1"/>
</dbReference>
<reference evidence="7 8" key="1">
    <citation type="submission" date="2020-04" db="EMBL/GenBank/DDBJ databases">
        <title>Perkinsus chesapeaki whole genome sequence.</title>
        <authorList>
            <person name="Bogema D.R."/>
        </authorList>
    </citation>
    <scope>NUCLEOTIDE SEQUENCE [LARGE SCALE GENOMIC DNA]</scope>
    <source>
        <strain evidence="7">ATCC PRA-425</strain>
    </source>
</reference>
<accession>A0A7J6L6W8</accession>